<keyword evidence="2" id="KW-1185">Reference proteome</keyword>
<proteinExistence type="predicted"/>
<dbReference type="SUPFAM" id="SSF54593">
    <property type="entry name" value="Glyoxalase/Bleomycin resistance protein/Dihydroxybiphenyl dioxygenase"/>
    <property type="match status" value="2"/>
</dbReference>
<sequence length="212" mass="23552">MSSSADSIQSILASEHALFLTRVVSSLQTLGISLPPHYTIDHICYRTSTTAEYTRRKAELAALGSTLLVENDIGGRLIACYKLRAEHALRWRQQCSSNNSSSSTDNNDAHAQGQGTFFVERVIDVVELPAPKPGRLYPSGLEHVEVVVDDMSLEDFAARHPDVKFDWSGMKKPLNRDLRVDFRQGGGVETGGFSVKFHEQTLEKVIEMEKAM</sequence>
<reference evidence="1" key="1">
    <citation type="submission" date="2020-05" db="EMBL/GenBank/DDBJ databases">
        <title>Phylogenomic resolution of chytrid fungi.</title>
        <authorList>
            <person name="Stajich J.E."/>
            <person name="Amses K."/>
            <person name="Simmons R."/>
            <person name="Seto K."/>
            <person name="Myers J."/>
            <person name="Bonds A."/>
            <person name="Quandt C.A."/>
            <person name="Barry K."/>
            <person name="Liu P."/>
            <person name="Grigoriev I."/>
            <person name="Longcore J.E."/>
            <person name="James T.Y."/>
        </authorList>
    </citation>
    <scope>NUCLEOTIDE SEQUENCE</scope>
    <source>
        <strain evidence="1">JEL0379</strain>
    </source>
</reference>
<comment type="caution">
    <text evidence="1">The sequence shown here is derived from an EMBL/GenBank/DDBJ whole genome shotgun (WGS) entry which is preliminary data.</text>
</comment>
<dbReference type="InterPro" id="IPR010393">
    <property type="entry name" value="DUF991_YecM-like"/>
</dbReference>
<protein>
    <submittedName>
        <fullName evidence="1">Uncharacterized protein</fullName>
    </submittedName>
</protein>
<name>A0AAD5TIY0_9FUNG</name>
<evidence type="ECO:0000313" key="2">
    <source>
        <dbReference type="Proteomes" id="UP001212152"/>
    </source>
</evidence>
<dbReference type="AlphaFoldDB" id="A0AAD5TIY0"/>
<accession>A0AAD5TIY0</accession>
<dbReference type="PANTHER" id="PTHR37519:SF1">
    <property type="entry name" value="DIHYDROXYBIPHENYL DIOXYGENASE DOMAIN-CONTAINING PROTEIN"/>
    <property type="match status" value="1"/>
</dbReference>
<dbReference type="InterPro" id="IPR029068">
    <property type="entry name" value="Glyas_Bleomycin-R_OHBP_Dase"/>
</dbReference>
<gene>
    <name evidence="1" type="ORF">HDU87_004322</name>
</gene>
<dbReference type="Proteomes" id="UP001212152">
    <property type="component" value="Unassembled WGS sequence"/>
</dbReference>
<dbReference type="PANTHER" id="PTHR37519">
    <property type="match status" value="1"/>
</dbReference>
<dbReference type="Pfam" id="PF06185">
    <property type="entry name" value="YecM"/>
    <property type="match status" value="1"/>
</dbReference>
<organism evidence="1 2">
    <name type="scientific">Geranomyces variabilis</name>
    <dbReference type="NCBI Taxonomy" id="109894"/>
    <lineage>
        <taxon>Eukaryota</taxon>
        <taxon>Fungi</taxon>
        <taxon>Fungi incertae sedis</taxon>
        <taxon>Chytridiomycota</taxon>
        <taxon>Chytridiomycota incertae sedis</taxon>
        <taxon>Chytridiomycetes</taxon>
        <taxon>Spizellomycetales</taxon>
        <taxon>Powellomycetaceae</taxon>
        <taxon>Geranomyces</taxon>
    </lineage>
</organism>
<dbReference type="EMBL" id="JADGJQ010000031">
    <property type="protein sequence ID" value="KAJ3177800.1"/>
    <property type="molecule type" value="Genomic_DNA"/>
</dbReference>
<dbReference type="Gene3D" id="3.10.180.10">
    <property type="entry name" value="2,3-Dihydroxybiphenyl 1,2-Dioxygenase, domain 1"/>
    <property type="match status" value="1"/>
</dbReference>
<evidence type="ECO:0000313" key="1">
    <source>
        <dbReference type="EMBL" id="KAJ3177800.1"/>
    </source>
</evidence>